<proteinExistence type="inferred from homology"/>
<evidence type="ECO:0000313" key="7">
    <source>
        <dbReference type="Proteomes" id="UP000268727"/>
    </source>
</evidence>
<evidence type="ECO:0000256" key="5">
    <source>
        <dbReference type="SAM" id="SignalP"/>
    </source>
</evidence>
<dbReference type="PROSITE" id="PS51257">
    <property type="entry name" value="PROKAR_LIPOPROTEIN"/>
    <property type="match status" value="1"/>
</dbReference>
<feature type="signal peptide" evidence="5">
    <location>
        <begin position="1"/>
        <end position="19"/>
    </location>
</feature>
<dbReference type="AlphaFoldDB" id="A0A3N1H5C6"/>
<evidence type="ECO:0000256" key="3">
    <source>
        <dbReference type="ARBA" id="ARBA00022729"/>
    </source>
</evidence>
<gene>
    <name evidence="6" type="ORF">EDD40_3067</name>
</gene>
<sequence length="409" mass="45092">MIRVLVPLLVLLTACTPLVEDDAADGTGPITFVDGPDTTANGQVRELVERWNAQADRREKVAFVEMPDTTDGHRAQLTARAQDLEDVRGGPDCYDVMAVDVVWTAPFAAAGHLVELDPDEFGADRMLPQAVETAKTPDGEHLWAVPWRSDAGLLFYREDVLDDAQVEPPTTWAELRWQASTIAGHYDLKGYVAQLGRYEGLTVNAAEAIWAHEGDLRHPDSPQAKEGVRALADGVAQGWIPREALEYNENTSLTEFMDGRALFMRNWPFAGPRLADRERSKVAGDWAAVPLPGPSALGGWNLAVSRCSAHQATARRFIQFATGVENQRRLAERAGFAPTIEFLYDEPGLVPPELRESVLGARARRPSPHYDALTSAMQESLHHVLEEPDSVDESMDQLAEDLTRAEQGR</sequence>
<dbReference type="PANTHER" id="PTHR43649:SF34">
    <property type="entry name" value="ABC TRANSPORTER PERIPLASMIC-BINDING PROTEIN YCJN-RELATED"/>
    <property type="match status" value="1"/>
</dbReference>
<evidence type="ECO:0000313" key="6">
    <source>
        <dbReference type="EMBL" id="ROP37744.1"/>
    </source>
</evidence>
<dbReference type="RefSeq" id="WP_123743492.1">
    <property type="nucleotide sequence ID" value="NZ_RJKM01000001.1"/>
</dbReference>
<evidence type="ECO:0000256" key="1">
    <source>
        <dbReference type="ARBA" id="ARBA00008520"/>
    </source>
</evidence>
<evidence type="ECO:0000256" key="4">
    <source>
        <dbReference type="SAM" id="MobiDB-lite"/>
    </source>
</evidence>
<dbReference type="InterPro" id="IPR006059">
    <property type="entry name" value="SBP"/>
</dbReference>
<feature type="compositionally biased region" description="Acidic residues" evidence="4">
    <location>
        <begin position="388"/>
        <end position="399"/>
    </location>
</feature>
<keyword evidence="2" id="KW-0813">Transport</keyword>
<dbReference type="Pfam" id="PF01547">
    <property type="entry name" value="SBP_bac_1"/>
    <property type="match status" value="1"/>
</dbReference>
<keyword evidence="7" id="KW-1185">Reference proteome</keyword>
<dbReference type="Gene3D" id="3.40.190.10">
    <property type="entry name" value="Periplasmic binding protein-like II"/>
    <property type="match status" value="2"/>
</dbReference>
<dbReference type="EMBL" id="RJKM01000001">
    <property type="protein sequence ID" value="ROP37744.1"/>
    <property type="molecule type" value="Genomic_DNA"/>
</dbReference>
<comment type="similarity">
    <text evidence="1">Belongs to the bacterial solute-binding protein 1 family.</text>
</comment>
<dbReference type="PANTHER" id="PTHR43649">
    <property type="entry name" value="ARABINOSE-BINDING PROTEIN-RELATED"/>
    <property type="match status" value="1"/>
</dbReference>
<evidence type="ECO:0000256" key="2">
    <source>
        <dbReference type="ARBA" id="ARBA00022448"/>
    </source>
</evidence>
<keyword evidence="6" id="KW-0762">Sugar transport</keyword>
<reference evidence="6 7" key="1">
    <citation type="submission" date="2018-11" db="EMBL/GenBank/DDBJ databases">
        <title>Sequencing the genomes of 1000 actinobacteria strains.</title>
        <authorList>
            <person name="Klenk H.-P."/>
        </authorList>
    </citation>
    <scope>NUCLEOTIDE SEQUENCE [LARGE SCALE GENOMIC DNA]</scope>
    <source>
        <strain evidence="6 7">DSM 44231</strain>
    </source>
</reference>
<feature type="region of interest" description="Disordered" evidence="4">
    <location>
        <begin position="388"/>
        <end position="409"/>
    </location>
</feature>
<comment type="caution">
    <text evidence="6">The sequence shown here is derived from an EMBL/GenBank/DDBJ whole genome shotgun (WGS) entry which is preliminary data.</text>
</comment>
<dbReference type="SUPFAM" id="SSF53850">
    <property type="entry name" value="Periplasmic binding protein-like II"/>
    <property type="match status" value="1"/>
</dbReference>
<protein>
    <submittedName>
        <fullName evidence="6">Multiple sugar transport system substrate-binding protein</fullName>
    </submittedName>
</protein>
<dbReference type="OrthoDB" id="3495561at2"/>
<feature type="chain" id="PRO_5038860744" evidence="5">
    <location>
        <begin position="20"/>
        <end position="409"/>
    </location>
</feature>
<dbReference type="InterPro" id="IPR050490">
    <property type="entry name" value="Bact_solute-bd_prot1"/>
</dbReference>
<keyword evidence="3 5" id="KW-0732">Signal</keyword>
<name>A0A3N1H5C6_9PSEU</name>
<organism evidence="6 7">
    <name type="scientific">Saccharothrix texasensis</name>
    <dbReference type="NCBI Taxonomy" id="103734"/>
    <lineage>
        <taxon>Bacteria</taxon>
        <taxon>Bacillati</taxon>
        <taxon>Actinomycetota</taxon>
        <taxon>Actinomycetes</taxon>
        <taxon>Pseudonocardiales</taxon>
        <taxon>Pseudonocardiaceae</taxon>
        <taxon>Saccharothrix</taxon>
    </lineage>
</organism>
<accession>A0A3N1H5C6</accession>
<dbReference type="Proteomes" id="UP000268727">
    <property type="component" value="Unassembled WGS sequence"/>
</dbReference>